<dbReference type="AlphaFoldDB" id="A0A2P4ZG45"/>
<comment type="caution">
    <text evidence="2">The sequence shown here is derived from an EMBL/GenBank/DDBJ whole genome shotgun (WGS) entry which is preliminary data.</text>
</comment>
<feature type="region of interest" description="Disordered" evidence="1">
    <location>
        <begin position="117"/>
        <end position="138"/>
    </location>
</feature>
<keyword evidence="3" id="KW-1185">Reference proteome</keyword>
<dbReference type="GeneID" id="29985428"/>
<evidence type="ECO:0000313" key="3">
    <source>
        <dbReference type="Proteomes" id="UP000054821"/>
    </source>
</evidence>
<reference evidence="2 3" key="1">
    <citation type="journal article" date="2016" name="Genome Announc.">
        <title>Draft Whole-Genome Sequence of Trichoderma gamsii T6085, a Promising Biocontrol Agent of Fusarium Head Blight on Wheat.</title>
        <authorList>
            <person name="Baroncelli R."/>
            <person name="Zapparata A."/>
            <person name="Piaggeschi G."/>
            <person name="Sarrocco S."/>
            <person name="Vannacci G."/>
        </authorList>
    </citation>
    <scope>NUCLEOTIDE SEQUENCE [LARGE SCALE GENOMIC DNA]</scope>
    <source>
        <strain evidence="2 3">T6085</strain>
    </source>
</reference>
<gene>
    <name evidence="2" type="ORF">TGAM01_v207792</name>
</gene>
<organism evidence="2 3">
    <name type="scientific">Trichoderma gamsii</name>
    <dbReference type="NCBI Taxonomy" id="398673"/>
    <lineage>
        <taxon>Eukaryota</taxon>
        <taxon>Fungi</taxon>
        <taxon>Dikarya</taxon>
        <taxon>Ascomycota</taxon>
        <taxon>Pezizomycotina</taxon>
        <taxon>Sordariomycetes</taxon>
        <taxon>Hypocreomycetidae</taxon>
        <taxon>Hypocreales</taxon>
        <taxon>Hypocreaceae</taxon>
        <taxon>Trichoderma</taxon>
    </lineage>
</organism>
<proteinExistence type="predicted"/>
<dbReference type="EMBL" id="JPDN02000030">
    <property type="protein sequence ID" value="PON23265.1"/>
    <property type="molecule type" value="Genomic_DNA"/>
</dbReference>
<sequence>MDDYFLKVNMLNDEAQAAAITDSTEAIASGAAPAPASLAPASLAPANAVADPAPANQDSAFDALVWPDESSLSLTVVNEAGEAVETITQRVKEDNLPTQPQDPVSLIERLILERNRERKAAKEDQPSTSTWANIFYGN</sequence>
<accession>A0A2P4ZG45</accession>
<dbReference type="Proteomes" id="UP000054821">
    <property type="component" value="Unassembled WGS sequence"/>
</dbReference>
<protein>
    <submittedName>
        <fullName evidence="2">Uncharacterized protein</fullName>
    </submittedName>
</protein>
<evidence type="ECO:0000256" key="1">
    <source>
        <dbReference type="SAM" id="MobiDB-lite"/>
    </source>
</evidence>
<evidence type="ECO:0000313" key="2">
    <source>
        <dbReference type="EMBL" id="PON23265.1"/>
    </source>
</evidence>
<name>A0A2P4ZG45_9HYPO</name>
<dbReference type="RefSeq" id="XP_018661516.1">
    <property type="nucleotide sequence ID" value="XM_018805345.1"/>
</dbReference>